<comment type="similarity">
    <text evidence="1">Belongs to the HicA mRNA interferase family.</text>
</comment>
<accession>A0A7W8DYR6</accession>
<keyword evidence="7" id="KW-0346">Stress response</keyword>
<name>A0A7W8DYR6_9BRAD</name>
<keyword evidence="2" id="KW-1277">Toxin-antitoxin system</keyword>
<organism evidence="8 9">
    <name type="scientific">Rhodopseudomonas rhenobacensis</name>
    <dbReference type="NCBI Taxonomy" id="87461"/>
    <lineage>
        <taxon>Bacteria</taxon>
        <taxon>Pseudomonadati</taxon>
        <taxon>Pseudomonadota</taxon>
        <taxon>Alphaproteobacteria</taxon>
        <taxon>Hyphomicrobiales</taxon>
        <taxon>Nitrobacteraceae</taxon>
        <taxon>Rhodopseudomonas</taxon>
    </lineage>
</organism>
<gene>
    <name evidence="8" type="ORF">HNR60_001960</name>
</gene>
<evidence type="ECO:0000256" key="5">
    <source>
        <dbReference type="ARBA" id="ARBA00022801"/>
    </source>
</evidence>
<dbReference type="EMBL" id="JACHIH010000009">
    <property type="protein sequence ID" value="MBB5047208.1"/>
    <property type="molecule type" value="Genomic_DNA"/>
</dbReference>
<dbReference type="Pfam" id="PF07927">
    <property type="entry name" value="HicA_toxin"/>
    <property type="match status" value="1"/>
</dbReference>
<evidence type="ECO:0000256" key="6">
    <source>
        <dbReference type="ARBA" id="ARBA00022884"/>
    </source>
</evidence>
<evidence type="ECO:0000256" key="4">
    <source>
        <dbReference type="ARBA" id="ARBA00022759"/>
    </source>
</evidence>
<evidence type="ECO:0000256" key="2">
    <source>
        <dbReference type="ARBA" id="ARBA00022649"/>
    </source>
</evidence>
<comment type="caution">
    <text evidence="8">The sequence shown here is derived from an EMBL/GenBank/DDBJ whole genome shotgun (WGS) entry which is preliminary data.</text>
</comment>
<evidence type="ECO:0000256" key="1">
    <source>
        <dbReference type="ARBA" id="ARBA00006620"/>
    </source>
</evidence>
<keyword evidence="3" id="KW-0540">Nuclease</keyword>
<proteinExistence type="inferred from homology"/>
<sequence>MLVRVTGSHHVFKHPKSKDIVTVPHPKKDLGKGLVRAIYKGAGWKPD</sequence>
<evidence type="ECO:0000313" key="9">
    <source>
        <dbReference type="Proteomes" id="UP000542353"/>
    </source>
</evidence>
<keyword evidence="9" id="KW-1185">Reference proteome</keyword>
<keyword evidence="5" id="KW-0378">Hydrolase</keyword>
<dbReference type="GO" id="GO:0016787">
    <property type="term" value="F:hydrolase activity"/>
    <property type="evidence" value="ECO:0007669"/>
    <property type="project" value="UniProtKB-KW"/>
</dbReference>
<dbReference type="GO" id="GO:0003729">
    <property type="term" value="F:mRNA binding"/>
    <property type="evidence" value="ECO:0007669"/>
    <property type="project" value="InterPro"/>
</dbReference>
<keyword evidence="6" id="KW-0694">RNA-binding</keyword>
<dbReference type="Proteomes" id="UP000542353">
    <property type="component" value="Unassembled WGS sequence"/>
</dbReference>
<dbReference type="SUPFAM" id="SSF54786">
    <property type="entry name" value="YcfA/nrd intein domain"/>
    <property type="match status" value="1"/>
</dbReference>
<dbReference type="InterPro" id="IPR012933">
    <property type="entry name" value="HicA_mRNA_interferase"/>
</dbReference>
<dbReference type="AlphaFoldDB" id="A0A7W8DYR6"/>
<dbReference type="GO" id="GO:0004519">
    <property type="term" value="F:endonuclease activity"/>
    <property type="evidence" value="ECO:0007669"/>
    <property type="project" value="UniProtKB-KW"/>
</dbReference>
<evidence type="ECO:0000313" key="8">
    <source>
        <dbReference type="EMBL" id="MBB5047208.1"/>
    </source>
</evidence>
<keyword evidence="4" id="KW-0255">Endonuclease</keyword>
<evidence type="ECO:0000256" key="7">
    <source>
        <dbReference type="ARBA" id="ARBA00023016"/>
    </source>
</evidence>
<reference evidence="8 9" key="1">
    <citation type="submission" date="2020-08" db="EMBL/GenBank/DDBJ databases">
        <title>Genomic Encyclopedia of Type Strains, Phase IV (KMG-IV): sequencing the most valuable type-strain genomes for metagenomic binning, comparative biology and taxonomic classification.</title>
        <authorList>
            <person name="Goeker M."/>
        </authorList>
    </citation>
    <scope>NUCLEOTIDE SEQUENCE [LARGE SCALE GENOMIC DNA]</scope>
    <source>
        <strain evidence="8 9">DSM 12706</strain>
    </source>
</reference>
<dbReference type="Gene3D" id="3.30.920.30">
    <property type="entry name" value="Hypothetical protein"/>
    <property type="match status" value="1"/>
</dbReference>
<protein>
    <submittedName>
        <fullName evidence="8">Putative RNA binding protein YcfA (HicA-like mRNA interferase family)</fullName>
    </submittedName>
</protein>
<dbReference type="InterPro" id="IPR038570">
    <property type="entry name" value="HicA_sf"/>
</dbReference>
<evidence type="ECO:0000256" key="3">
    <source>
        <dbReference type="ARBA" id="ARBA00022722"/>
    </source>
</evidence>